<sequence length="269" mass="29860">MSSSFINIPHLPGSVHSANTSKKVTQQRPSPYLSIQHSNAMGSSWPPTQLHLRDIMTPDYDNDIPILERNLDFIDDDPLTYFLTPTKEEDDPMMDFDAGIDGSSADMIRSVSPSQLDGGKKSNASSSSSNNTSPFARPPTPPRSPPALGESTDEEMDDDEDDYIRLGSRSHALLPLSLSDFSKEQALLRTASFPGRSQRGRRATYTANSSRRRLSPRSWREPSPDVWSIEEEPEDSGALKAAEDKKKVAAEGKPKKRVRFVLPTEESFH</sequence>
<feature type="compositionally biased region" description="Polar residues" evidence="1">
    <location>
        <begin position="16"/>
        <end position="29"/>
    </location>
</feature>
<protein>
    <submittedName>
        <fullName evidence="2">Uncharacterized protein</fullName>
    </submittedName>
</protein>
<accession>A0AA97PNR0</accession>
<evidence type="ECO:0000256" key="1">
    <source>
        <dbReference type="SAM" id="MobiDB-lite"/>
    </source>
</evidence>
<feature type="compositionally biased region" description="Pro residues" evidence="1">
    <location>
        <begin position="136"/>
        <end position="145"/>
    </location>
</feature>
<feature type="compositionally biased region" description="Basic and acidic residues" evidence="1">
    <location>
        <begin position="241"/>
        <end position="253"/>
    </location>
</feature>
<dbReference type="Proteomes" id="UP000011086">
    <property type="component" value="Unassembled WGS sequence"/>
</dbReference>
<feature type="region of interest" description="Disordered" evidence="1">
    <location>
        <begin position="192"/>
        <end position="253"/>
    </location>
</feature>
<dbReference type="EMBL" id="JH793350">
    <property type="protein sequence ID" value="ELQ41357.1"/>
    <property type="molecule type" value="Genomic_DNA"/>
</dbReference>
<organism evidence="2">
    <name type="scientific">Pyricularia oryzae (strain Y34)</name>
    <name type="common">Rice blast fungus</name>
    <name type="synonym">Magnaporthe oryzae</name>
    <dbReference type="NCBI Taxonomy" id="1143189"/>
    <lineage>
        <taxon>Eukaryota</taxon>
        <taxon>Fungi</taxon>
        <taxon>Dikarya</taxon>
        <taxon>Ascomycota</taxon>
        <taxon>Pezizomycotina</taxon>
        <taxon>Sordariomycetes</taxon>
        <taxon>Sordariomycetidae</taxon>
        <taxon>Magnaporthales</taxon>
        <taxon>Pyriculariaceae</taxon>
        <taxon>Pyricularia</taxon>
    </lineage>
</organism>
<reference evidence="2" key="1">
    <citation type="journal article" date="2012" name="PLoS Genet.">
        <title>Comparative analysis of the genomes of two field isolates of the rice blast fungus Magnaporthe oryzae.</title>
        <authorList>
            <person name="Xue M."/>
            <person name="Yang J."/>
            <person name="Li Z."/>
            <person name="Hu S."/>
            <person name="Yao N."/>
            <person name="Dean R.A."/>
            <person name="Zhao W."/>
            <person name="Shen M."/>
            <person name="Zhang H."/>
            <person name="Li C."/>
            <person name="Liu L."/>
            <person name="Cao L."/>
            <person name="Xu X."/>
            <person name="Xing Y."/>
            <person name="Hsiang T."/>
            <person name="Zhang Z."/>
            <person name="Xu J.R."/>
            <person name="Peng Y.L."/>
        </authorList>
    </citation>
    <scope>NUCLEOTIDE SEQUENCE</scope>
    <source>
        <strain evidence="2">Y34</strain>
    </source>
</reference>
<feature type="region of interest" description="Disordered" evidence="1">
    <location>
        <begin position="1"/>
        <end position="29"/>
    </location>
</feature>
<gene>
    <name evidence="2" type="ORF">OOU_Y34scaffold00283g51</name>
</gene>
<feature type="compositionally biased region" description="Low complexity" evidence="1">
    <location>
        <begin position="122"/>
        <end position="135"/>
    </location>
</feature>
<feature type="region of interest" description="Disordered" evidence="1">
    <location>
        <begin position="85"/>
        <end position="159"/>
    </location>
</feature>
<dbReference type="AlphaFoldDB" id="A0AA97PNR0"/>
<evidence type="ECO:0000313" key="2">
    <source>
        <dbReference type="EMBL" id="ELQ41357.1"/>
    </source>
</evidence>
<name>A0AA97PNR0_PYRO3</name>
<proteinExistence type="predicted"/>